<gene>
    <name evidence="2" type="ORF">I7X39_15095</name>
</gene>
<organism evidence="2 3">
    <name type="scientific">Inhella proteolytica</name>
    <dbReference type="NCBI Taxonomy" id="2795029"/>
    <lineage>
        <taxon>Bacteria</taxon>
        <taxon>Pseudomonadati</taxon>
        <taxon>Pseudomonadota</taxon>
        <taxon>Betaproteobacteria</taxon>
        <taxon>Burkholderiales</taxon>
        <taxon>Sphaerotilaceae</taxon>
        <taxon>Inhella</taxon>
    </lineage>
</organism>
<evidence type="ECO:0000313" key="3">
    <source>
        <dbReference type="Proteomes" id="UP000613266"/>
    </source>
</evidence>
<reference evidence="2" key="1">
    <citation type="submission" date="2020-12" db="EMBL/GenBank/DDBJ databases">
        <title>The genome sequence of Inhella sp. 1Y17.</title>
        <authorList>
            <person name="Liu Y."/>
        </authorList>
    </citation>
    <scope>NUCLEOTIDE SEQUENCE</scope>
    <source>
        <strain evidence="2">1Y17</strain>
    </source>
</reference>
<feature type="transmembrane region" description="Helical" evidence="1">
    <location>
        <begin position="7"/>
        <end position="24"/>
    </location>
</feature>
<proteinExistence type="predicted"/>
<sequence>MSFANPFINALLASVLGLFVFLFWTWDSDPLGRRGWLIFVVVSCALLGFYFGEPFVRLLMQIA</sequence>
<dbReference type="AlphaFoldDB" id="A0A931J283"/>
<feature type="transmembrane region" description="Helical" evidence="1">
    <location>
        <begin position="36"/>
        <end position="56"/>
    </location>
</feature>
<dbReference type="RefSeq" id="WP_198111983.1">
    <property type="nucleotide sequence ID" value="NZ_JAEDAK010000010.1"/>
</dbReference>
<evidence type="ECO:0000313" key="2">
    <source>
        <dbReference type="EMBL" id="MBH9578214.1"/>
    </source>
</evidence>
<evidence type="ECO:0000256" key="1">
    <source>
        <dbReference type="SAM" id="Phobius"/>
    </source>
</evidence>
<dbReference type="Proteomes" id="UP000613266">
    <property type="component" value="Unassembled WGS sequence"/>
</dbReference>
<dbReference type="EMBL" id="JAEDAK010000010">
    <property type="protein sequence ID" value="MBH9578214.1"/>
    <property type="molecule type" value="Genomic_DNA"/>
</dbReference>
<name>A0A931J283_9BURK</name>
<protein>
    <submittedName>
        <fullName evidence="2">Uncharacterized protein</fullName>
    </submittedName>
</protein>
<keyword evidence="1" id="KW-0812">Transmembrane</keyword>
<keyword evidence="1" id="KW-1133">Transmembrane helix</keyword>
<accession>A0A931J283</accession>
<keyword evidence="1" id="KW-0472">Membrane</keyword>
<comment type="caution">
    <text evidence="2">The sequence shown here is derived from an EMBL/GenBank/DDBJ whole genome shotgun (WGS) entry which is preliminary data.</text>
</comment>
<keyword evidence="3" id="KW-1185">Reference proteome</keyword>